<organism evidence="2 3">
    <name type="scientific">Aspergillus fumigatus</name>
    <name type="common">Neosartorya fumigata</name>
    <dbReference type="NCBI Taxonomy" id="746128"/>
    <lineage>
        <taxon>Eukaryota</taxon>
        <taxon>Fungi</taxon>
        <taxon>Dikarya</taxon>
        <taxon>Ascomycota</taxon>
        <taxon>Pezizomycotina</taxon>
        <taxon>Eurotiomycetes</taxon>
        <taxon>Eurotiomycetidae</taxon>
        <taxon>Eurotiales</taxon>
        <taxon>Aspergillaceae</taxon>
        <taxon>Aspergillus</taxon>
        <taxon>Aspergillus subgen. Fumigati</taxon>
    </lineage>
</organism>
<proteinExistence type="predicted"/>
<reference evidence="2" key="1">
    <citation type="submission" date="2021-08" db="EMBL/GenBank/DDBJ databases">
        <title>Global Aspergillus fumigatus from environmental and clinical sources.</title>
        <authorList>
            <person name="Barber A."/>
            <person name="Sae-Ong T."/>
        </authorList>
    </citation>
    <scope>NUCLEOTIDE SEQUENCE</scope>
    <source>
        <strain evidence="2">NRZ-2016-071</strain>
    </source>
</reference>
<evidence type="ECO:0000313" key="3">
    <source>
        <dbReference type="Proteomes" id="UP000813423"/>
    </source>
</evidence>
<name>A0A9P8SRG9_ASPFM</name>
<feature type="region of interest" description="Disordered" evidence="1">
    <location>
        <begin position="26"/>
        <end position="58"/>
    </location>
</feature>
<protein>
    <submittedName>
        <fullName evidence="2">Uncharacterized protein</fullName>
    </submittedName>
</protein>
<comment type="caution">
    <text evidence="2">The sequence shown here is derived from an EMBL/GenBank/DDBJ whole genome shotgun (WGS) entry which is preliminary data.</text>
</comment>
<feature type="compositionally biased region" description="Polar residues" evidence="1">
    <location>
        <begin position="49"/>
        <end position="58"/>
    </location>
</feature>
<evidence type="ECO:0000256" key="1">
    <source>
        <dbReference type="SAM" id="MobiDB-lite"/>
    </source>
</evidence>
<dbReference type="EMBL" id="JAIBSC010000049">
    <property type="protein sequence ID" value="KAH1903996.1"/>
    <property type="molecule type" value="Genomic_DNA"/>
</dbReference>
<accession>A0A9P8SRG9</accession>
<evidence type="ECO:0000313" key="2">
    <source>
        <dbReference type="EMBL" id="KAH1903996.1"/>
    </source>
</evidence>
<feature type="compositionally biased region" description="Basic and acidic residues" evidence="1">
    <location>
        <begin position="31"/>
        <end position="45"/>
    </location>
</feature>
<dbReference type="Proteomes" id="UP000813423">
    <property type="component" value="Unassembled WGS sequence"/>
</dbReference>
<sequence length="95" mass="10704">MSFTINLFGEVVIYLWPEQPAEAYDHQGCCPDDRKTEKQRSEGNHSKTTRASMTETGIATNDVVQDASHRCSARPQEHESRVIKTYLCVLCGIDT</sequence>
<gene>
    <name evidence="2" type="ORF">KXV57_006552</name>
</gene>
<dbReference type="AlphaFoldDB" id="A0A9P8SRG9"/>